<keyword evidence="1" id="KW-0812">Transmembrane</keyword>
<comment type="caution">
    <text evidence="2">The sequence shown here is derived from an EMBL/GenBank/DDBJ whole genome shotgun (WGS) entry which is preliminary data.</text>
</comment>
<evidence type="ECO:0000313" key="3">
    <source>
        <dbReference type="Proteomes" id="UP000198462"/>
    </source>
</evidence>
<keyword evidence="1" id="KW-0472">Membrane</keyword>
<keyword evidence="3" id="KW-1185">Reference proteome</keyword>
<dbReference type="AlphaFoldDB" id="A0A219B7A8"/>
<proteinExistence type="predicted"/>
<organism evidence="2 3">
    <name type="scientific">Pacificimonas flava</name>
    <dbReference type="NCBI Taxonomy" id="1234595"/>
    <lineage>
        <taxon>Bacteria</taxon>
        <taxon>Pseudomonadati</taxon>
        <taxon>Pseudomonadota</taxon>
        <taxon>Alphaproteobacteria</taxon>
        <taxon>Sphingomonadales</taxon>
        <taxon>Sphingosinicellaceae</taxon>
        <taxon>Pacificimonas</taxon>
    </lineage>
</organism>
<reference evidence="3" key="1">
    <citation type="submission" date="2017-05" db="EMBL/GenBank/DDBJ databases">
        <authorList>
            <person name="Lin X."/>
        </authorList>
    </citation>
    <scope>NUCLEOTIDE SEQUENCE [LARGE SCALE GENOMIC DNA]</scope>
    <source>
        <strain evidence="3">JLT2012</strain>
    </source>
</reference>
<sequence length="136" mass="14075">MATLAALLVRCGIPARFSMTASLVLILLAVVGAGFAVSWWLHRDEAAQAGVDKGQAEASVRAGQAGLTEVRKNAADDAETEAIVGEGQNAIRTATSPGAAVDAGLAAWCRLRDNHADPRCARLRGPDGGERSPRAD</sequence>
<protein>
    <submittedName>
        <fullName evidence="2">Uncharacterized protein</fullName>
    </submittedName>
</protein>
<name>A0A219B7A8_9SPHN</name>
<feature type="transmembrane region" description="Helical" evidence="1">
    <location>
        <begin position="21"/>
        <end position="41"/>
    </location>
</feature>
<dbReference type="Proteomes" id="UP000198462">
    <property type="component" value="Unassembled WGS sequence"/>
</dbReference>
<keyword evidence="1" id="KW-1133">Transmembrane helix</keyword>
<evidence type="ECO:0000313" key="2">
    <source>
        <dbReference type="EMBL" id="OWV33679.1"/>
    </source>
</evidence>
<accession>A0A219B7A8</accession>
<gene>
    <name evidence="2" type="ORF">B5C34_09535</name>
</gene>
<evidence type="ECO:0000256" key="1">
    <source>
        <dbReference type="SAM" id="Phobius"/>
    </source>
</evidence>
<dbReference type="EMBL" id="NFZT01000001">
    <property type="protein sequence ID" value="OWV33679.1"/>
    <property type="molecule type" value="Genomic_DNA"/>
</dbReference>